<evidence type="ECO:0000256" key="1">
    <source>
        <dbReference type="ARBA" id="ARBA00006964"/>
    </source>
</evidence>
<organism evidence="6 7">
    <name type="scientific">Caldicoprobacter faecalis</name>
    <dbReference type="NCBI Taxonomy" id="937334"/>
    <lineage>
        <taxon>Bacteria</taxon>
        <taxon>Bacillati</taxon>
        <taxon>Bacillota</taxon>
        <taxon>Clostridia</taxon>
        <taxon>Caldicoprobacterales</taxon>
        <taxon>Caldicoprobacteraceae</taxon>
        <taxon>Caldicoprobacter</taxon>
    </lineage>
</organism>
<evidence type="ECO:0000256" key="2">
    <source>
        <dbReference type="ARBA" id="ARBA00022112"/>
    </source>
</evidence>
<dbReference type="PANTHER" id="PTHR13799:SF14">
    <property type="entry name" value="GTP CYCLOHYDROLASE 1 TYPE 2 HOMOLOG"/>
    <property type="match status" value="1"/>
</dbReference>
<reference evidence="6 7" key="1">
    <citation type="submission" date="2016-10" db="EMBL/GenBank/DDBJ databases">
        <authorList>
            <person name="de Groot N.N."/>
        </authorList>
    </citation>
    <scope>NUCLEOTIDE SEQUENCE [LARGE SCALE GENOMIC DNA]</scope>
    <source>
        <strain evidence="6 7">DSM 20678</strain>
    </source>
</reference>
<evidence type="ECO:0000313" key="6">
    <source>
        <dbReference type="EMBL" id="SFQ41881.1"/>
    </source>
</evidence>
<feature type="binding site" evidence="5">
    <location>
        <position position="67"/>
    </location>
    <ligand>
        <name>a divalent metal cation</name>
        <dbReference type="ChEBI" id="CHEBI:60240"/>
        <label>1</label>
    </ligand>
</feature>
<dbReference type="GO" id="GO:0005737">
    <property type="term" value="C:cytoplasm"/>
    <property type="evidence" value="ECO:0007669"/>
    <property type="project" value="TreeGrafter"/>
</dbReference>
<evidence type="ECO:0000256" key="3">
    <source>
        <dbReference type="ARBA" id="ARBA00022723"/>
    </source>
</evidence>
<dbReference type="InterPro" id="IPR017221">
    <property type="entry name" value="DUF34/NIF3_bac"/>
</dbReference>
<evidence type="ECO:0000256" key="5">
    <source>
        <dbReference type="PIRSR" id="PIRSR602678-1"/>
    </source>
</evidence>
<feature type="binding site" evidence="5">
    <location>
        <position position="335"/>
    </location>
    <ligand>
        <name>a divalent metal cation</name>
        <dbReference type="ChEBI" id="CHEBI:60240"/>
        <label>1</label>
    </ligand>
</feature>
<dbReference type="NCBIfam" id="TIGR00486">
    <property type="entry name" value="YbgI_SA1388"/>
    <property type="match status" value="1"/>
</dbReference>
<dbReference type="STRING" id="937334.SAMN05444406_1423"/>
<dbReference type="OrthoDB" id="9792792at2"/>
<dbReference type="PIRSF" id="PIRSF037489">
    <property type="entry name" value="UCP037489_NIF3_YqfO"/>
    <property type="match status" value="1"/>
</dbReference>
<keyword evidence="7" id="KW-1185">Reference proteome</keyword>
<dbReference type="Gene3D" id="3.40.1390.30">
    <property type="entry name" value="NIF3 (NGG1p interacting factor 3)-like"/>
    <property type="match status" value="2"/>
</dbReference>
<dbReference type="FunFam" id="3.30.70.120:FF:000006">
    <property type="entry name" value="GTP cyclohydrolase 1 type 2 homolog"/>
    <property type="match status" value="1"/>
</dbReference>
<dbReference type="RefSeq" id="WP_092282776.1">
    <property type="nucleotide sequence ID" value="NZ_FOXR01000042.1"/>
</dbReference>
<sequence length="374" mass="41169">MGNTVRQVVKVMEEIAPPYLAEEWDNVGLLVGGMQDSVQKVMVCLDVTEAIVHEAIQKGSDMIISHHPVIFERLKSLRSDTGRERLLHLLVRNNIAVYCAHTNLDKAAGGVDDVLAARLGLQDVEPLSFDQRDKLYKVVVFIPKRHEDAVMEAMARAGAGWIGNYSHCTFQINGTGTFMPLEGTNPYIGQQGRLERVDEVRLETVVLSSQLEDVIDAMLKVHPYEEVAYDIYPLANRVKKHGLGRIGRLPHRMSFDEFIEKVCKDLGVSSLQVAGWIDGEVQVVATCAGSGASLINKAHSSGAQVFLTGELKYHDAQAAAELGMAAIAAGHYATEVFIVEELVCRLQKAFDALQYEIEVFAAETMADIYTTVGK</sequence>
<gene>
    <name evidence="6" type="ORF">SAMN05444406_1423</name>
</gene>
<dbReference type="InterPro" id="IPR002678">
    <property type="entry name" value="DUF34/NIF3"/>
</dbReference>
<name>A0A1I5YCD2_9FIRM</name>
<dbReference type="EMBL" id="FOXR01000042">
    <property type="protein sequence ID" value="SFQ41881.1"/>
    <property type="molecule type" value="Genomic_DNA"/>
</dbReference>
<accession>A0A1I5YCD2</accession>
<dbReference type="GO" id="GO:0046872">
    <property type="term" value="F:metal ion binding"/>
    <property type="evidence" value="ECO:0007669"/>
    <property type="project" value="UniProtKB-UniRule"/>
</dbReference>
<dbReference type="AlphaFoldDB" id="A0A1I5YCD2"/>
<dbReference type="Pfam" id="PF01784">
    <property type="entry name" value="DUF34_NIF3"/>
    <property type="match status" value="1"/>
</dbReference>
<evidence type="ECO:0000256" key="4">
    <source>
        <dbReference type="PIRNR" id="PIRNR037489"/>
    </source>
</evidence>
<proteinExistence type="inferred from homology"/>
<keyword evidence="3 4" id="KW-0479">Metal-binding</keyword>
<dbReference type="Proteomes" id="UP000198577">
    <property type="component" value="Unassembled WGS sequence"/>
</dbReference>
<evidence type="ECO:0000313" key="7">
    <source>
        <dbReference type="Proteomes" id="UP000198577"/>
    </source>
</evidence>
<dbReference type="FunFam" id="3.40.1390.30:FF:000001">
    <property type="entry name" value="GTP cyclohydrolase 1 type 2"/>
    <property type="match status" value="1"/>
</dbReference>
<dbReference type="PANTHER" id="PTHR13799">
    <property type="entry name" value="NGG1 INTERACTING FACTOR 3"/>
    <property type="match status" value="1"/>
</dbReference>
<dbReference type="Gene3D" id="3.30.70.120">
    <property type="match status" value="1"/>
</dbReference>
<protein>
    <recommendedName>
        <fullName evidence="2 4">GTP cyclohydrolase 1 type 2 homolog</fullName>
    </recommendedName>
</protein>
<dbReference type="InterPro" id="IPR015867">
    <property type="entry name" value="N-reg_PII/ATP_PRibTrfase_C"/>
</dbReference>
<feature type="binding site" evidence="5">
    <location>
        <position position="331"/>
    </location>
    <ligand>
        <name>a divalent metal cation</name>
        <dbReference type="ChEBI" id="CHEBI:60240"/>
        <label>1</label>
    </ligand>
</feature>
<comment type="similarity">
    <text evidence="1 4">Belongs to the GTP cyclohydrolase I type 2/NIF3 family.</text>
</comment>
<feature type="binding site" evidence="5">
    <location>
        <position position="66"/>
    </location>
    <ligand>
        <name>a divalent metal cation</name>
        <dbReference type="ChEBI" id="CHEBI:60240"/>
        <label>1</label>
    </ligand>
</feature>
<dbReference type="SUPFAM" id="SSF102705">
    <property type="entry name" value="NIF3 (NGG1p interacting factor 3)-like"/>
    <property type="match status" value="1"/>
</dbReference>
<feature type="binding site" evidence="5">
    <location>
        <position position="105"/>
    </location>
    <ligand>
        <name>a divalent metal cation</name>
        <dbReference type="ChEBI" id="CHEBI:60240"/>
        <label>1</label>
    </ligand>
</feature>
<dbReference type="InterPro" id="IPR036069">
    <property type="entry name" value="DUF34/NIF3_sf"/>
</dbReference>